<feature type="binding site" evidence="11">
    <location>
        <position position="138"/>
    </location>
    <ligand>
        <name>substrate</name>
    </ligand>
</feature>
<dbReference type="Gene3D" id="2.30.40.10">
    <property type="entry name" value="Urease, subunit C, domain 1"/>
    <property type="match status" value="1"/>
</dbReference>
<evidence type="ECO:0000256" key="9">
    <source>
        <dbReference type="PIRNR" id="PIRNR038994"/>
    </source>
</evidence>
<sequence>MGFVIKNAQVLNENFNFQKVDVEIEGQFISNIKANINSQTFVDAQGYYLIPGLIDIHIHGCSGCDFCDGEISSLQTISHYLASNGITSFLGTSMSLPEEELEKIFKVAHSFIKENTQGAYMQGIYMEGPFFSKNKKGAQGEEHLRDPDIQLFNRLYDISGGNIKVCAFAPELNNSEEFIKEIKNKGVLSIAHSEADYDTALKGINLGISSITHLYNAMTPFNHRSPGIIGAAFDSNVFVELICDGIHVHPSVIRSTYKIVGSDRVILVSDSMAACGMADGQYTLGGQNVIVKKGKATLEDGTIAGSTTNLMDCVKKCHQFGIPLEHAIKSASINPAKLLGAADMTGSISIGKYGDLVLLDKNLNVKGVYIKGKKFI</sequence>
<evidence type="ECO:0000256" key="12">
    <source>
        <dbReference type="PIRSR" id="PIRSR038994-3"/>
    </source>
</evidence>
<dbReference type="InterPro" id="IPR003764">
    <property type="entry name" value="GlcNAc_6-P_deAcase"/>
</dbReference>
<proteinExistence type="inferred from homology"/>
<dbReference type="PIRSF" id="PIRSF038994">
    <property type="entry name" value="NagA"/>
    <property type="match status" value="1"/>
</dbReference>
<comment type="catalytic activity">
    <reaction evidence="7">
        <text>N-acetyl-D-glucosamine 6-phosphate + H2O = D-glucosamine 6-phosphate + acetate</text>
        <dbReference type="Rhea" id="RHEA:22936"/>
        <dbReference type="ChEBI" id="CHEBI:15377"/>
        <dbReference type="ChEBI" id="CHEBI:30089"/>
        <dbReference type="ChEBI" id="CHEBI:57513"/>
        <dbReference type="ChEBI" id="CHEBI:58725"/>
        <dbReference type="EC" id="3.5.1.25"/>
    </reaction>
</comment>
<evidence type="ECO:0000256" key="4">
    <source>
        <dbReference type="ARBA" id="ARBA00022723"/>
    </source>
</evidence>
<dbReference type="CDD" id="cd00854">
    <property type="entry name" value="NagA"/>
    <property type="match status" value="1"/>
</dbReference>
<evidence type="ECO:0000256" key="1">
    <source>
        <dbReference type="ARBA" id="ARBA00010716"/>
    </source>
</evidence>
<dbReference type="GO" id="GO:0008448">
    <property type="term" value="F:N-acetylglucosamine-6-phosphate deacetylase activity"/>
    <property type="evidence" value="ECO:0007669"/>
    <property type="project" value="UniProtKB-EC"/>
</dbReference>
<comment type="pathway">
    <text evidence="8">Amino-sugar metabolism; N-acetylneuraminate degradation; D-fructose 6-phosphate from N-acetylneuraminate: step 4/5.</text>
</comment>
<dbReference type="EMBL" id="FRAI01000026">
    <property type="protein sequence ID" value="SHK26490.1"/>
    <property type="molecule type" value="Genomic_DNA"/>
</dbReference>
<organism evidence="14 15">
    <name type="scientific">Anaerobranca californiensis DSM 14826</name>
    <dbReference type="NCBI Taxonomy" id="1120989"/>
    <lineage>
        <taxon>Bacteria</taxon>
        <taxon>Bacillati</taxon>
        <taxon>Bacillota</taxon>
        <taxon>Clostridia</taxon>
        <taxon>Eubacteriales</taxon>
        <taxon>Proteinivoracaceae</taxon>
        <taxon>Anaerobranca</taxon>
    </lineage>
</organism>
<dbReference type="STRING" id="1120989.SAMN02745227_01925"/>
<dbReference type="GO" id="GO:0046872">
    <property type="term" value="F:metal ion binding"/>
    <property type="evidence" value="ECO:0007669"/>
    <property type="project" value="UniProtKB-KW"/>
</dbReference>
<feature type="domain" description="Amidohydrolase-related" evidence="13">
    <location>
        <begin position="48"/>
        <end position="373"/>
    </location>
</feature>
<evidence type="ECO:0000256" key="2">
    <source>
        <dbReference type="ARBA" id="ARBA00011899"/>
    </source>
</evidence>
<keyword evidence="4 12" id="KW-0479">Metal-binding</keyword>
<feature type="binding site" evidence="11">
    <location>
        <position position="224"/>
    </location>
    <ligand>
        <name>substrate</name>
    </ligand>
</feature>
<evidence type="ECO:0000259" key="13">
    <source>
        <dbReference type="Pfam" id="PF01979"/>
    </source>
</evidence>
<evidence type="ECO:0000256" key="8">
    <source>
        <dbReference type="ARBA" id="ARBA00060590"/>
    </source>
</evidence>
<evidence type="ECO:0000256" key="6">
    <source>
        <dbReference type="ARBA" id="ARBA00023277"/>
    </source>
</evidence>
<dbReference type="OrthoDB" id="9776488at2"/>
<feature type="binding site" evidence="11">
    <location>
        <begin position="216"/>
        <end position="217"/>
    </location>
    <ligand>
        <name>substrate</name>
    </ligand>
</feature>
<dbReference type="PANTHER" id="PTHR11113:SF14">
    <property type="entry name" value="N-ACETYLGLUCOSAMINE-6-PHOSPHATE DEACETYLASE"/>
    <property type="match status" value="1"/>
</dbReference>
<dbReference type="Proteomes" id="UP000243547">
    <property type="component" value="Unassembled WGS sequence"/>
</dbReference>
<accession>A0A1M6R269</accession>
<feature type="binding site" evidence="12">
    <location>
        <position position="127"/>
    </location>
    <ligand>
        <name>Zn(2+)</name>
        <dbReference type="ChEBI" id="CHEBI:29105"/>
    </ligand>
</feature>
<dbReference type="InterPro" id="IPR032466">
    <property type="entry name" value="Metal_Hydrolase"/>
</dbReference>
<feature type="active site" description="Proton donor/acceptor" evidence="10">
    <location>
        <position position="270"/>
    </location>
</feature>
<dbReference type="RefSeq" id="WP_072908306.1">
    <property type="nucleotide sequence ID" value="NZ_FRAI01000026.1"/>
</dbReference>
<name>A0A1M6R269_9FIRM</name>
<keyword evidence="6 9" id="KW-0119">Carbohydrate metabolism</keyword>
<reference evidence="15" key="1">
    <citation type="submission" date="2016-11" db="EMBL/GenBank/DDBJ databases">
        <authorList>
            <person name="Varghese N."/>
            <person name="Submissions S."/>
        </authorList>
    </citation>
    <scope>NUCLEOTIDE SEQUENCE [LARGE SCALE GENOMIC DNA]</scope>
    <source>
        <strain evidence="15">DSM 14826</strain>
    </source>
</reference>
<evidence type="ECO:0000313" key="14">
    <source>
        <dbReference type="EMBL" id="SHK26490.1"/>
    </source>
</evidence>
<protein>
    <recommendedName>
        <fullName evidence="3">N-acetylglucosamine-6-phosphate deacetylase</fullName>
        <ecNumber evidence="2">3.5.1.25</ecNumber>
    </recommendedName>
</protein>
<evidence type="ECO:0000256" key="11">
    <source>
        <dbReference type="PIRSR" id="PIRSR038994-2"/>
    </source>
</evidence>
<comment type="similarity">
    <text evidence="1 9">Belongs to the metallo-dependent hydrolases superfamily. NagA family.</text>
</comment>
<dbReference type="EC" id="3.5.1.25" evidence="2"/>
<dbReference type="GO" id="GO:0006046">
    <property type="term" value="P:N-acetylglucosamine catabolic process"/>
    <property type="evidence" value="ECO:0007669"/>
    <property type="project" value="TreeGrafter"/>
</dbReference>
<dbReference type="Pfam" id="PF01979">
    <property type="entry name" value="Amidohydro_1"/>
    <property type="match status" value="1"/>
</dbReference>
<dbReference type="AlphaFoldDB" id="A0A1M6R269"/>
<dbReference type="PANTHER" id="PTHR11113">
    <property type="entry name" value="N-ACETYLGLUCOSAMINE-6-PHOSPHATE DEACETYLASE"/>
    <property type="match status" value="1"/>
</dbReference>
<keyword evidence="5 9" id="KW-0378">Hydrolase</keyword>
<dbReference type="SUPFAM" id="SSF51338">
    <property type="entry name" value="Composite domain of metallo-dependent hydrolases"/>
    <property type="match status" value="1"/>
</dbReference>
<feature type="binding site" evidence="11">
    <location>
        <begin position="303"/>
        <end position="305"/>
    </location>
    <ligand>
        <name>substrate</name>
    </ligand>
</feature>
<dbReference type="InterPro" id="IPR011059">
    <property type="entry name" value="Metal-dep_hydrolase_composite"/>
</dbReference>
<keyword evidence="15" id="KW-1185">Reference proteome</keyword>
<evidence type="ECO:0000256" key="10">
    <source>
        <dbReference type="PIRSR" id="PIRSR038994-1"/>
    </source>
</evidence>
<feature type="binding site" evidence="12">
    <location>
        <position position="213"/>
    </location>
    <ligand>
        <name>Zn(2+)</name>
        <dbReference type="ChEBI" id="CHEBI:29105"/>
    </ligand>
</feature>
<evidence type="ECO:0000256" key="3">
    <source>
        <dbReference type="ARBA" id="ARBA00018029"/>
    </source>
</evidence>
<evidence type="ECO:0000256" key="5">
    <source>
        <dbReference type="ARBA" id="ARBA00022801"/>
    </source>
</evidence>
<dbReference type="Gene3D" id="3.20.20.140">
    <property type="entry name" value="Metal-dependent hydrolases"/>
    <property type="match status" value="1"/>
</dbReference>
<dbReference type="FunFam" id="3.20.20.140:FF:000004">
    <property type="entry name" value="N-acetylglucosamine-6-phosphate deacetylase"/>
    <property type="match status" value="1"/>
</dbReference>
<evidence type="ECO:0000256" key="7">
    <source>
        <dbReference type="ARBA" id="ARBA00047647"/>
    </source>
</evidence>
<feature type="binding site" evidence="12">
    <location>
        <position position="192"/>
    </location>
    <ligand>
        <name>Zn(2+)</name>
        <dbReference type="ChEBI" id="CHEBI:29105"/>
    </ligand>
</feature>
<dbReference type="InterPro" id="IPR006680">
    <property type="entry name" value="Amidohydro-rel"/>
</dbReference>
<gene>
    <name evidence="14" type="ORF">SAMN02745227_01925</name>
</gene>
<evidence type="ECO:0000313" key="15">
    <source>
        <dbReference type="Proteomes" id="UP000243547"/>
    </source>
</evidence>
<dbReference type="NCBIfam" id="TIGR00221">
    <property type="entry name" value="nagA"/>
    <property type="match status" value="1"/>
</dbReference>
<comment type="cofactor">
    <cofactor evidence="12">
        <name>a divalent metal cation</name>
        <dbReference type="ChEBI" id="CHEBI:60240"/>
    </cofactor>
    <text evidence="12">Binds 1 divalent metal cation per subunit.</text>
</comment>
<dbReference type="SUPFAM" id="SSF51556">
    <property type="entry name" value="Metallo-dependent hydrolases"/>
    <property type="match status" value="1"/>
</dbReference>
<feature type="binding site" evidence="11">
    <location>
        <position position="247"/>
    </location>
    <ligand>
        <name>substrate</name>
    </ligand>
</feature>